<dbReference type="EMBL" id="WJXZ01000004">
    <property type="protein sequence ID" value="MRS61185.1"/>
    <property type="molecule type" value="Genomic_DNA"/>
</dbReference>
<dbReference type="AlphaFoldDB" id="A0A7K0EHF9"/>
<comment type="caution">
    <text evidence="2">The sequence shown here is derived from an EMBL/GenBank/DDBJ whole genome shotgun (WGS) entry which is preliminary data.</text>
</comment>
<accession>A0A7K0EHF9</accession>
<feature type="domain" description="General stress protein FMN-binding split barrel" evidence="1">
    <location>
        <begin position="20"/>
        <end position="165"/>
    </location>
</feature>
<dbReference type="SUPFAM" id="SSF50475">
    <property type="entry name" value="FMN-binding split barrel"/>
    <property type="match status" value="1"/>
</dbReference>
<dbReference type="Gene3D" id="2.30.110.10">
    <property type="entry name" value="Electron Transport, Fmn-binding Protein, Chain A"/>
    <property type="match status" value="1"/>
</dbReference>
<dbReference type="Pfam" id="PF16242">
    <property type="entry name" value="Pyrid_ox_like"/>
    <property type="match status" value="1"/>
</dbReference>
<dbReference type="OrthoDB" id="1432662at2"/>
<name>A0A7K0EHF9_9BACT</name>
<gene>
    <name evidence="2" type="ORF">GJJ30_07770</name>
</gene>
<protein>
    <submittedName>
        <fullName evidence="2">General stress protein</fullName>
    </submittedName>
</protein>
<proteinExistence type="predicted"/>
<evidence type="ECO:0000313" key="2">
    <source>
        <dbReference type="EMBL" id="MRS61185.1"/>
    </source>
</evidence>
<dbReference type="PANTHER" id="PTHR34818">
    <property type="entry name" value="PROTEIN BLI-3"/>
    <property type="match status" value="1"/>
</dbReference>
<keyword evidence="3" id="KW-1185">Reference proteome</keyword>
<dbReference type="Proteomes" id="UP000441754">
    <property type="component" value="Unassembled WGS sequence"/>
</dbReference>
<evidence type="ECO:0000259" key="1">
    <source>
        <dbReference type="Pfam" id="PF16242"/>
    </source>
</evidence>
<evidence type="ECO:0000313" key="3">
    <source>
        <dbReference type="Proteomes" id="UP000441754"/>
    </source>
</evidence>
<sequence>MQDPRHDEDGHIQNLSGAEALEKLKELADGTCMFTTFTTSRPAPSRPMALQGVDDAGVLYFLSAASSNKNKEVEADPAVQLFFCKEGSSEFLSLYGSATISRDRAKIEAYWTPFAKAWFQGGKDDPDLTVISVKPENCRYWDTKNNRAVALIKIAASLVTGKTMDDGVEGELTV</sequence>
<dbReference type="PANTHER" id="PTHR34818:SF1">
    <property type="entry name" value="PROTEIN BLI-3"/>
    <property type="match status" value="1"/>
</dbReference>
<dbReference type="InterPro" id="IPR012349">
    <property type="entry name" value="Split_barrel_FMN-bd"/>
</dbReference>
<dbReference type="InterPro" id="IPR052917">
    <property type="entry name" value="Stress-Dev_Protein"/>
</dbReference>
<dbReference type="RefSeq" id="WP_154174590.1">
    <property type="nucleotide sequence ID" value="NZ_WJXZ01000004.1"/>
</dbReference>
<organism evidence="2 3">
    <name type="scientific">Larkinella terrae</name>
    <dbReference type="NCBI Taxonomy" id="2025311"/>
    <lineage>
        <taxon>Bacteria</taxon>
        <taxon>Pseudomonadati</taxon>
        <taxon>Bacteroidota</taxon>
        <taxon>Cytophagia</taxon>
        <taxon>Cytophagales</taxon>
        <taxon>Spirosomataceae</taxon>
        <taxon>Larkinella</taxon>
    </lineage>
</organism>
<reference evidence="2 3" key="1">
    <citation type="journal article" date="2018" name="Antonie Van Leeuwenhoek">
        <title>Larkinella terrae sp. nov., isolated from soil on Jeju Island, South Korea.</title>
        <authorList>
            <person name="Ten L.N."/>
            <person name="Jeon J."/>
            <person name="Park S.J."/>
            <person name="Park S."/>
            <person name="Lee S.Y."/>
            <person name="Kim M.K."/>
            <person name="Jung H.Y."/>
        </authorList>
    </citation>
    <scope>NUCLEOTIDE SEQUENCE [LARGE SCALE GENOMIC DNA]</scope>
    <source>
        <strain evidence="2 3">KCTC 52001</strain>
    </source>
</reference>
<dbReference type="InterPro" id="IPR038725">
    <property type="entry name" value="YdaG_split_barrel_FMN-bd"/>
</dbReference>